<gene>
    <name evidence="2" type="ORF">NCTC9185_01052</name>
</gene>
<evidence type="ECO:0000313" key="3">
    <source>
        <dbReference type="Proteomes" id="UP000339249"/>
    </source>
</evidence>
<dbReference type="PANTHER" id="PTHR23542:SF1">
    <property type="entry name" value="MAJOR FACILITATOR SUPERFAMILY (MFS) PROFILE DOMAIN-CONTAINING PROTEIN"/>
    <property type="match status" value="1"/>
</dbReference>
<accession>A0A4U9CTI3</accession>
<evidence type="ECO:0000313" key="2">
    <source>
        <dbReference type="EMBL" id="VTN09169.1"/>
    </source>
</evidence>
<dbReference type="PANTHER" id="PTHR23542">
    <property type="match status" value="1"/>
</dbReference>
<name>A0A4U9CTI3_RAOTE</name>
<sequence>MAGIGIITLFSQQGGYALAGAISATFVLTYALLSPQISRYVDRYGQLRFCLWQRLSASPAFSSS</sequence>
<dbReference type="Proteomes" id="UP000339249">
    <property type="component" value="Unassembled WGS sequence"/>
</dbReference>
<dbReference type="AlphaFoldDB" id="A0A4U9CTI3"/>
<dbReference type="EMBL" id="CABDVU010000001">
    <property type="protein sequence ID" value="VTN09169.1"/>
    <property type="molecule type" value="Genomic_DNA"/>
</dbReference>
<protein>
    <submittedName>
        <fullName evidence="2">Uncharacterized protein</fullName>
    </submittedName>
</protein>
<feature type="transmembrane region" description="Helical" evidence="1">
    <location>
        <begin position="15"/>
        <end position="33"/>
    </location>
</feature>
<reference evidence="2 3" key="1">
    <citation type="submission" date="2019-04" db="EMBL/GenBank/DDBJ databases">
        <authorList>
            <consortium name="Pathogen Informatics"/>
        </authorList>
    </citation>
    <scope>NUCLEOTIDE SEQUENCE [LARGE SCALE GENOMIC DNA]</scope>
    <source>
        <strain evidence="2 3">NCTC9185</strain>
    </source>
</reference>
<organism evidence="2 3">
    <name type="scientific">Raoultella terrigena</name>
    <name type="common">Klebsiella terrigena</name>
    <dbReference type="NCBI Taxonomy" id="577"/>
    <lineage>
        <taxon>Bacteria</taxon>
        <taxon>Pseudomonadati</taxon>
        <taxon>Pseudomonadota</taxon>
        <taxon>Gammaproteobacteria</taxon>
        <taxon>Enterobacterales</taxon>
        <taxon>Enterobacteriaceae</taxon>
        <taxon>Klebsiella/Raoultella group</taxon>
        <taxon>Raoultella</taxon>
    </lineage>
</organism>
<evidence type="ECO:0000256" key="1">
    <source>
        <dbReference type="SAM" id="Phobius"/>
    </source>
</evidence>
<keyword evidence="1" id="KW-1133">Transmembrane helix</keyword>
<keyword evidence="1" id="KW-0472">Membrane</keyword>
<keyword evidence="1" id="KW-0812">Transmembrane</keyword>
<proteinExistence type="predicted"/>